<evidence type="ECO:0000313" key="8">
    <source>
        <dbReference type="Proteomes" id="UP000324065"/>
    </source>
</evidence>
<evidence type="ECO:0000256" key="1">
    <source>
        <dbReference type="ARBA" id="ARBA00023224"/>
    </source>
</evidence>
<dbReference type="GO" id="GO:0016020">
    <property type="term" value="C:membrane"/>
    <property type="evidence" value="ECO:0007669"/>
    <property type="project" value="InterPro"/>
</dbReference>
<accession>A0A5M6II34</accession>
<evidence type="ECO:0000256" key="2">
    <source>
        <dbReference type="ARBA" id="ARBA00029447"/>
    </source>
</evidence>
<sequence>MRNLGIQARILLLAGVGIGLSLILCGLFFWTLQALQSADQTLDEYRQLNAHSQALTDTTLEMRRAEADFLLRRDPLYAEAVRSAVTAAREEVQTLTAHPQAAAIRDDVDAVEVGLTEYAGVFDRLTTLMTEAGLDENAGAQGTLRAAVHEAEDVLEETDASRDLVVSMLMLRRHEKDFLLRGDPKYLERAETEYQTFLDTLAADPGAPQGRIRDVMETYIVALRAMVQARLEVVEADARLNETYDAFAPSIGRIGEYGAAKAREQGALREALGSRVKLAVAVLALIGLAVAAVVAFVIARATIGPIRAITQVMVQLSAGRRDVAVPFTDLRNELGHMAQAVETFKAGLIEAERLQQSALDTAKADVERARRRDETVAQYDTQASALMARVQTTVERVHGAAQKLEAAATRSGERGSAVASAATEAATNIQTVASATDELSATTGEISARVQDSSGLSRRAVDAIGAARQTVDRLQDTADNIGTVVALIQAIAAQTNLLALNATIEAARAGEAGRGFAVVAGEVKDLASQTGRATGDIQAQVEGIQGITRTVAESIGQSTKEIEQLSEVVGSIAAAVEQQNAATQEIARNVREVAGANDVVTESMSAVRDDTEATWDLAVDLSSAADDLKEEAGTMHTETDRFLTTIRSI</sequence>
<dbReference type="SUPFAM" id="SSF58104">
    <property type="entry name" value="Methyl-accepting chemotaxis protein (MCP) signaling domain"/>
    <property type="match status" value="1"/>
</dbReference>
<dbReference type="PANTHER" id="PTHR32089:SF112">
    <property type="entry name" value="LYSOZYME-LIKE PROTEIN-RELATED"/>
    <property type="match status" value="1"/>
</dbReference>
<keyword evidence="4" id="KW-1133">Transmembrane helix</keyword>
<evidence type="ECO:0000256" key="3">
    <source>
        <dbReference type="PROSITE-ProRule" id="PRU00284"/>
    </source>
</evidence>
<dbReference type="PROSITE" id="PS50111">
    <property type="entry name" value="CHEMOTAXIS_TRANSDUC_2"/>
    <property type="match status" value="1"/>
</dbReference>
<dbReference type="SMART" id="SM00304">
    <property type="entry name" value="HAMP"/>
    <property type="match status" value="1"/>
</dbReference>
<proteinExistence type="inferred from homology"/>
<dbReference type="Gene3D" id="1.10.287.950">
    <property type="entry name" value="Methyl-accepting chemotaxis protein"/>
    <property type="match status" value="1"/>
</dbReference>
<feature type="transmembrane region" description="Helical" evidence="4">
    <location>
        <begin position="6"/>
        <end position="30"/>
    </location>
</feature>
<name>A0A5M6II34_9PROT</name>
<dbReference type="Proteomes" id="UP000324065">
    <property type="component" value="Unassembled WGS sequence"/>
</dbReference>
<keyword evidence="4" id="KW-0812">Transmembrane</keyword>
<dbReference type="AlphaFoldDB" id="A0A5M6II34"/>
<keyword evidence="8" id="KW-1185">Reference proteome</keyword>
<comment type="caution">
    <text evidence="7">The sequence shown here is derived from an EMBL/GenBank/DDBJ whole genome shotgun (WGS) entry which is preliminary data.</text>
</comment>
<feature type="transmembrane region" description="Helical" evidence="4">
    <location>
        <begin position="278"/>
        <end position="299"/>
    </location>
</feature>
<dbReference type="OrthoDB" id="3289104at2"/>
<evidence type="ECO:0000259" key="5">
    <source>
        <dbReference type="PROSITE" id="PS50111"/>
    </source>
</evidence>
<protein>
    <submittedName>
        <fullName evidence="7">HAMP domain-containing protein</fullName>
    </submittedName>
</protein>
<keyword evidence="4" id="KW-0472">Membrane</keyword>
<dbReference type="SMART" id="SM00283">
    <property type="entry name" value="MA"/>
    <property type="match status" value="1"/>
</dbReference>
<organism evidence="7 8">
    <name type="scientific">Roseospira marina</name>
    <dbReference type="NCBI Taxonomy" id="140057"/>
    <lineage>
        <taxon>Bacteria</taxon>
        <taxon>Pseudomonadati</taxon>
        <taxon>Pseudomonadota</taxon>
        <taxon>Alphaproteobacteria</taxon>
        <taxon>Rhodospirillales</taxon>
        <taxon>Rhodospirillaceae</taxon>
        <taxon>Roseospira</taxon>
    </lineage>
</organism>
<keyword evidence="1 3" id="KW-0807">Transducer</keyword>
<dbReference type="Pfam" id="PF00015">
    <property type="entry name" value="MCPsignal"/>
    <property type="match status" value="1"/>
</dbReference>
<dbReference type="InterPro" id="IPR004089">
    <property type="entry name" value="MCPsignal_dom"/>
</dbReference>
<dbReference type="InterPro" id="IPR032255">
    <property type="entry name" value="HBM"/>
</dbReference>
<dbReference type="EMBL" id="VWPJ01000001">
    <property type="protein sequence ID" value="KAA5607627.1"/>
    <property type="molecule type" value="Genomic_DNA"/>
</dbReference>
<gene>
    <name evidence="7" type="ORF">F1188_02400</name>
</gene>
<reference evidence="7 8" key="1">
    <citation type="submission" date="2019-09" db="EMBL/GenBank/DDBJ databases">
        <title>Genome sequence of Roseospira marina, one of the more divergent members of the non-sulfur purple photosynthetic bacterial family, the Rhodospirillaceae.</title>
        <authorList>
            <person name="Meyer T."/>
            <person name="Kyndt J."/>
        </authorList>
    </citation>
    <scope>NUCLEOTIDE SEQUENCE [LARGE SCALE GENOMIC DNA]</scope>
    <source>
        <strain evidence="7 8">DSM 15113</strain>
    </source>
</reference>
<dbReference type="Gene3D" id="6.10.340.10">
    <property type="match status" value="1"/>
</dbReference>
<dbReference type="Pfam" id="PF00672">
    <property type="entry name" value="HAMP"/>
    <property type="match status" value="1"/>
</dbReference>
<dbReference type="PANTHER" id="PTHR32089">
    <property type="entry name" value="METHYL-ACCEPTING CHEMOTAXIS PROTEIN MCPB"/>
    <property type="match status" value="1"/>
</dbReference>
<evidence type="ECO:0000259" key="6">
    <source>
        <dbReference type="PROSITE" id="PS50885"/>
    </source>
</evidence>
<evidence type="ECO:0000313" key="7">
    <source>
        <dbReference type="EMBL" id="KAA5607627.1"/>
    </source>
</evidence>
<dbReference type="PROSITE" id="PS50885">
    <property type="entry name" value="HAMP"/>
    <property type="match status" value="1"/>
</dbReference>
<dbReference type="InterPro" id="IPR003660">
    <property type="entry name" value="HAMP_dom"/>
</dbReference>
<dbReference type="GO" id="GO:0007165">
    <property type="term" value="P:signal transduction"/>
    <property type="evidence" value="ECO:0007669"/>
    <property type="project" value="UniProtKB-KW"/>
</dbReference>
<comment type="similarity">
    <text evidence="2">Belongs to the methyl-accepting chemotaxis (MCP) protein family.</text>
</comment>
<feature type="domain" description="Methyl-accepting transducer" evidence="5">
    <location>
        <begin position="393"/>
        <end position="618"/>
    </location>
</feature>
<evidence type="ECO:0000256" key="4">
    <source>
        <dbReference type="SAM" id="Phobius"/>
    </source>
</evidence>
<feature type="domain" description="HAMP" evidence="6">
    <location>
        <begin position="300"/>
        <end position="353"/>
    </location>
</feature>
<dbReference type="SMART" id="SM01358">
    <property type="entry name" value="HBM"/>
    <property type="match status" value="1"/>
</dbReference>